<proteinExistence type="predicted"/>
<comment type="caution">
    <text evidence="2">The sequence shown here is derived from an EMBL/GenBank/DDBJ whole genome shotgun (WGS) entry which is preliminary data.</text>
</comment>
<evidence type="ECO:0000313" key="3">
    <source>
        <dbReference type="Proteomes" id="UP000293360"/>
    </source>
</evidence>
<keyword evidence="1" id="KW-0732">Signal</keyword>
<feature type="signal peptide" evidence="1">
    <location>
        <begin position="1"/>
        <end position="18"/>
    </location>
</feature>
<dbReference type="EMBL" id="QJNU01000556">
    <property type="protein sequence ID" value="RYO95143.1"/>
    <property type="molecule type" value="Genomic_DNA"/>
</dbReference>
<dbReference type="Proteomes" id="UP000293360">
    <property type="component" value="Unassembled WGS sequence"/>
</dbReference>
<feature type="chain" id="PRO_5020201482" evidence="1">
    <location>
        <begin position="19"/>
        <end position="137"/>
    </location>
</feature>
<keyword evidence="3" id="KW-1185">Reference proteome</keyword>
<evidence type="ECO:0000256" key="1">
    <source>
        <dbReference type="SAM" id="SignalP"/>
    </source>
</evidence>
<gene>
    <name evidence="2" type="ORF">DL764_007745</name>
</gene>
<evidence type="ECO:0000313" key="2">
    <source>
        <dbReference type="EMBL" id="RYO95143.1"/>
    </source>
</evidence>
<accession>A0A4Q4SZ93</accession>
<dbReference type="OrthoDB" id="3490397at2759"/>
<sequence>MHKSITVAVSALAASAAALPRTNTAGIKFRQQEPLGYWPATHFREACSPGGCISSFELTAPEGYHGNAPGFNVHCHPKVGSRVQAIWTEASEREHLNISVSHTWTEPTTAYNASGAIEVGPGVSSFEVPILRITGIA</sequence>
<name>A0A4Q4SZ93_9PEZI</name>
<protein>
    <submittedName>
        <fullName evidence="2">Uncharacterized protein</fullName>
    </submittedName>
</protein>
<reference evidence="2 3" key="1">
    <citation type="submission" date="2018-06" db="EMBL/GenBank/DDBJ databases">
        <title>Complete Genomes of Monosporascus.</title>
        <authorList>
            <person name="Robinson A.J."/>
            <person name="Natvig D.O."/>
        </authorList>
    </citation>
    <scope>NUCLEOTIDE SEQUENCE [LARGE SCALE GENOMIC DNA]</scope>
    <source>
        <strain evidence="2 3">CBS 110550</strain>
    </source>
</reference>
<dbReference type="AlphaFoldDB" id="A0A4Q4SZ93"/>
<organism evidence="2 3">
    <name type="scientific">Monosporascus ibericus</name>
    <dbReference type="NCBI Taxonomy" id="155417"/>
    <lineage>
        <taxon>Eukaryota</taxon>
        <taxon>Fungi</taxon>
        <taxon>Dikarya</taxon>
        <taxon>Ascomycota</taxon>
        <taxon>Pezizomycotina</taxon>
        <taxon>Sordariomycetes</taxon>
        <taxon>Xylariomycetidae</taxon>
        <taxon>Xylariales</taxon>
        <taxon>Xylariales incertae sedis</taxon>
        <taxon>Monosporascus</taxon>
    </lineage>
</organism>